<feature type="compositionally biased region" description="Basic and acidic residues" evidence="8">
    <location>
        <begin position="822"/>
        <end position="838"/>
    </location>
</feature>
<evidence type="ECO:0000256" key="6">
    <source>
        <dbReference type="ARBA" id="ARBA00026121"/>
    </source>
</evidence>
<evidence type="ECO:0000256" key="7">
    <source>
        <dbReference type="ARBA" id="ARBA00036813"/>
    </source>
</evidence>
<gene>
    <name evidence="11" type="ORF">IZO911_LOCUS5852</name>
</gene>
<keyword evidence="9" id="KW-0472">Membrane</keyword>
<feature type="transmembrane region" description="Helical" evidence="9">
    <location>
        <begin position="21"/>
        <end position="41"/>
    </location>
</feature>
<comment type="caution">
    <text evidence="11">The sequence shown here is derived from an EMBL/GenBank/DDBJ whole genome shotgun (WGS) entry which is preliminary data.</text>
</comment>
<dbReference type="GO" id="GO:0004467">
    <property type="term" value="F:long-chain fatty acid-CoA ligase activity"/>
    <property type="evidence" value="ECO:0007669"/>
    <property type="project" value="UniProtKB-EC"/>
</dbReference>
<keyword evidence="5" id="KW-0067">ATP-binding</keyword>
<keyword evidence="3" id="KW-0547">Nucleotide-binding</keyword>
<evidence type="ECO:0000313" key="12">
    <source>
        <dbReference type="Proteomes" id="UP000663860"/>
    </source>
</evidence>
<dbReference type="Pfam" id="PF00501">
    <property type="entry name" value="AMP-binding"/>
    <property type="match status" value="1"/>
</dbReference>
<comment type="catalytic activity">
    <reaction evidence="7">
        <text>a long-chain fatty acid + ATP + CoA = a long-chain fatty acyl-CoA + AMP + diphosphate</text>
        <dbReference type="Rhea" id="RHEA:15421"/>
        <dbReference type="ChEBI" id="CHEBI:30616"/>
        <dbReference type="ChEBI" id="CHEBI:33019"/>
        <dbReference type="ChEBI" id="CHEBI:57287"/>
        <dbReference type="ChEBI" id="CHEBI:57560"/>
        <dbReference type="ChEBI" id="CHEBI:83139"/>
        <dbReference type="ChEBI" id="CHEBI:456215"/>
        <dbReference type="EC" id="6.2.1.3"/>
    </reaction>
</comment>
<evidence type="ECO:0000256" key="1">
    <source>
        <dbReference type="ARBA" id="ARBA00006432"/>
    </source>
</evidence>
<feature type="region of interest" description="Disordered" evidence="8">
    <location>
        <begin position="802"/>
        <end position="838"/>
    </location>
</feature>
<dbReference type="GO" id="GO:0005886">
    <property type="term" value="C:plasma membrane"/>
    <property type="evidence" value="ECO:0007669"/>
    <property type="project" value="TreeGrafter"/>
</dbReference>
<evidence type="ECO:0000256" key="5">
    <source>
        <dbReference type="ARBA" id="ARBA00022840"/>
    </source>
</evidence>
<evidence type="ECO:0000256" key="2">
    <source>
        <dbReference type="ARBA" id="ARBA00022598"/>
    </source>
</evidence>
<dbReference type="GO" id="GO:0005783">
    <property type="term" value="C:endoplasmic reticulum"/>
    <property type="evidence" value="ECO:0007669"/>
    <property type="project" value="TreeGrafter"/>
</dbReference>
<evidence type="ECO:0000256" key="8">
    <source>
        <dbReference type="SAM" id="MobiDB-lite"/>
    </source>
</evidence>
<feature type="domain" description="AMP-dependent synthetase/ligase" evidence="10">
    <location>
        <begin position="127"/>
        <end position="557"/>
    </location>
</feature>
<keyword evidence="9" id="KW-1133">Transmembrane helix</keyword>
<name>A0A813RE11_9BILA</name>
<dbReference type="GO" id="GO:0005524">
    <property type="term" value="F:ATP binding"/>
    <property type="evidence" value="ECO:0007669"/>
    <property type="project" value="UniProtKB-KW"/>
</dbReference>
<dbReference type="PROSITE" id="PS00455">
    <property type="entry name" value="AMP_BINDING"/>
    <property type="match status" value="1"/>
</dbReference>
<evidence type="ECO:0000256" key="4">
    <source>
        <dbReference type="ARBA" id="ARBA00022832"/>
    </source>
</evidence>
<dbReference type="EMBL" id="CAJNOE010000035">
    <property type="protein sequence ID" value="CAF0781177.1"/>
    <property type="molecule type" value="Genomic_DNA"/>
</dbReference>
<organism evidence="11 12">
    <name type="scientific">Adineta steineri</name>
    <dbReference type="NCBI Taxonomy" id="433720"/>
    <lineage>
        <taxon>Eukaryota</taxon>
        <taxon>Metazoa</taxon>
        <taxon>Spiralia</taxon>
        <taxon>Gnathifera</taxon>
        <taxon>Rotifera</taxon>
        <taxon>Eurotatoria</taxon>
        <taxon>Bdelloidea</taxon>
        <taxon>Adinetida</taxon>
        <taxon>Adinetidae</taxon>
        <taxon>Adineta</taxon>
    </lineage>
</organism>
<protein>
    <recommendedName>
        <fullName evidence="6">long-chain-fatty-acid--CoA ligase</fullName>
        <ecNumber evidence="6">6.2.1.3</ecNumber>
    </recommendedName>
</protein>
<proteinExistence type="inferred from homology"/>
<dbReference type="PANTHER" id="PTHR43272:SF83">
    <property type="entry name" value="ACYL-COA SYNTHETASE LONG-CHAIN, ISOFORM J"/>
    <property type="match status" value="1"/>
</dbReference>
<comment type="similarity">
    <text evidence="1">Belongs to the ATP-dependent AMP-binding enzyme family.</text>
</comment>
<dbReference type="AlphaFoldDB" id="A0A813RE11"/>
<dbReference type="GO" id="GO:0005811">
    <property type="term" value="C:lipid droplet"/>
    <property type="evidence" value="ECO:0007669"/>
    <property type="project" value="TreeGrafter"/>
</dbReference>
<keyword evidence="4" id="KW-0276">Fatty acid metabolism</keyword>
<evidence type="ECO:0000256" key="9">
    <source>
        <dbReference type="SAM" id="Phobius"/>
    </source>
</evidence>
<dbReference type="GO" id="GO:0035336">
    <property type="term" value="P:long-chain fatty-acyl-CoA metabolic process"/>
    <property type="evidence" value="ECO:0007669"/>
    <property type="project" value="TreeGrafter"/>
</dbReference>
<dbReference type="PANTHER" id="PTHR43272">
    <property type="entry name" value="LONG-CHAIN-FATTY-ACID--COA LIGASE"/>
    <property type="match status" value="1"/>
</dbReference>
<evidence type="ECO:0000313" key="11">
    <source>
        <dbReference type="EMBL" id="CAF0781177.1"/>
    </source>
</evidence>
<dbReference type="SUPFAM" id="SSF56801">
    <property type="entry name" value="Acetyl-CoA synthetase-like"/>
    <property type="match status" value="1"/>
</dbReference>
<dbReference type="Gene3D" id="3.40.50.12780">
    <property type="entry name" value="N-terminal domain of ligase-like"/>
    <property type="match status" value="1"/>
</dbReference>
<keyword evidence="9" id="KW-0812">Transmembrane</keyword>
<keyword evidence="4" id="KW-0443">Lipid metabolism</keyword>
<keyword evidence="2" id="KW-0436">Ligase</keyword>
<dbReference type="GO" id="GO:0030182">
    <property type="term" value="P:neuron differentiation"/>
    <property type="evidence" value="ECO:0007669"/>
    <property type="project" value="TreeGrafter"/>
</dbReference>
<evidence type="ECO:0000256" key="3">
    <source>
        <dbReference type="ARBA" id="ARBA00022741"/>
    </source>
</evidence>
<reference evidence="11" key="1">
    <citation type="submission" date="2021-02" db="EMBL/GenBank/DDBJ databases">
        <authorList>
            <person name="Nowell W R."/>
        </authorList>
    </citation>
    <scope>NUCLEOTIDE SEQUENCE</scope>
</reference>
<accession>A0A813RE11</accession>
<dbReference type="InterPro" id="IPR020845">
    <property type="entry name" value="AMP-binding_CS"/>
</dbReference>
<dbReference type="EC" id="6.2.1.3" evidence="6"/>
<dbReference type="InterPro" id="IPR000873">
    <property type="entry name" value="AMP-dep_synth/lig_dom"/>
</dbReference>
<sequence length="838" mass="95380">MTLNIFTRTLRSTRDIVFKRFIGTFLKAIFECYISLLFVQIPRFCYYAITLGKTDERHEKQQSLRAKLTDDSNPLAPYRAIEVLDKLKNQPENKVETLAIIPELCLQRYGDKQTMGVRPITKVEDEKQPNGKVFKKFSFGEYQFTTYREACARIDSIGRGLLSLGTKPGDKILIFSETRPEWLLTAFAAFQHKLTAVTLLPTLDEEGVKHGIQESEIKTIITSQELLPKLEKILGETEKVRHIIYFPSRAINEEAKIPKDKNNIQFITLEKFEEQGKLAFIDEETLKKRPEKKDIAVIMYTSGSTGPPKGTCITHENIVAAMTGQKERIFPIVDIDNDMYIGYLPLGHIFELCCEILMFYSGIKLGYSSPQTLTDQSTSVKKGQKGDLQELRPTLMNAVPTILDRIQQALYGKIKESNFFVRQLFNLVCAIKNKRLEYGLKTPILDRLVFSRFNKTILGGRLKAIMSGGAILAENTQRFAECVLCVDVFQGYGLTETCAGGTITDHYDISVGRAGYPIISSEFRLIDWEEGHYKTTDKPNPRGEVLIGGKIVADSYFGDAAKENDNFKEIEGTRYFYTGDIGEVYPDGTLKIIDRKKDVVKISNGEFVSLAKIEMSMKKLPIVENCCCCAKSSSAYTIALICPNSKEISRYAEKHYNEKEWKNIADDEDFNDEILRKVIEICKKDGAASYEIPKKIKIVKDHWTPETGLVNDALKLKRKAIGEKYKDDIEQLYSDESIADDEDFNDEILRKVIEICKKDGAASYEIPKKIKIVKDHWTPETGLVNDALKLKRKAIGEKYKDDIEQLYSDESNNDSKKKTKPKSNEKKDDNDDDKKKDQ</sequence>
<dbReference type="InterPro" id="IPR042099">
    <property type="entry name" value="ANL_N_sf"/>
</dbReference>
<dbReference type="Proteomes" id="UP000663860">
    <property type="component" value="Unassembled WGS sequence"/>
</dbReference>
<evidence type="ECO:0000259" key="10">
    <source>
        <dbReference type="Pfam" id="PF00501"/>
    </source>
</evidence>